<evidence type="ECO:0000256" key="2">
    <source>
        <dbReference type="ARBA" id="ARBA00022771"/>
    </source>
</evidence>
<keyword evidence="2 4" id="KW-0863">Zinc-finger</keyword>
<keyword evidence="3" id="KW-0862">Zinc</keyword>
<dbReference type="Pfam" id="PF04434">
    <property type="entry name" value="SWIM"/>
    <property type="match status" value="1"/>
</dbReference>
<evidence type="ECO:0000259" key="6">
    <source>
        <dbReference type="PROSITE" id="PS50089"/>
    </source>
</evidence>
<dbReference type="InterPro" id="IPR039903">
    <property type="entry name" value="Zswim2"/>
</dbReference>
<dbReference type="InterPro" id="IPR001841">
    <property type="entry name" value="Znf_RING"/>
</dbReference>
<evidence type="ECO:0000256" key="4">
    <source>
        <dbReference type="PROSITE-ProRule" id="PRU00175"/>
    </source>
</evidence>
<gene>
    <name evidence="8" type="ORF">WJX84_001782</name>
</gene>
<dbReference type="PANTHER" id="PTHR21540">
    <property type="entry name" value="RING FINGER AND SWIM DOMAIN-CONTAINING PROTEIN 2"/>
    <property type="match status" value="1"/>
</dbReference>
<dbReference type="Gene3D" id="3.30.40.10">
    <property type="entry name" value="Zinc/RING finger domain, C3HC4 (zinc finger)"/>
    <property type="match status" value="1"/>
</dbReference>
<accession>A0AAW1SLR4</accession>
<dbReference type="InterPro" id="IPR011016">
    <property type="entry name" value="Znf_RING-CH"/>
</dbReference>
<dbReference type="Proteomes" id="UP001485043">
    <property type="component" value="Unassembled WGS sequence"/>
</dbReference>
<dbReference type="Pfam" id="PF13639">
    <property type="entry name" value="zf-RING_2"/>
    <property type="match status" value="1"/>
</dbReference>
<evidence type="ECO:0000313" key="8">
    <source>
        <dbReference type="EMBL" id="KAK9848235.1"/>
    </source>
</evidence>
<dbReference type="AlphaFoldDB" id="A0AAW1SLR4"/>
<keyword evidence="1" id="KW-0479">Metal-binding</keyword>
<organism evidence="8 9">
    <name type="scientific">Apatococcus fuscideae</name>
    <dbReference type="NCBI Taxonomy" id="2026836"/>
    <lineage>
        <taxon>Eukaryota</taxon>
        <taxon>Viridiplantae</taxon>
        <taxon>Chlorophyta</taxon>
        <taxon>core chlorophytes</taxon>
        <taxon>Trebouxiophyceae</taxon>
        <taxon>Chlorellales</taxon>
        <taxon>Chlorellaceae</taxon>
        <taxon>Apatococcus</taxon>
    </lineage>
</organism>
<proteinExistence type="predicted"/>
<comment type="caution">
    <text evidence="8">The sequence shown here is derived from an EMBL/GenBank/DDBJ whole genome shotgun (WGS) entry which is preliminary data.</text>
</comment>
<evidence type="ECO:0000256" key="5">
    <source>
        <dbReference type="SAM" id="MobiDB-lite"/>
    </source>
</evidence>
<evidence type="ECO:0000259" key="7">
    <source>
        <dbReference type="PROSITE" id="PS50966"/>
    </source>
</evidence>
<dbReference type="InterPro" id="IPR007527">
    <property type="entry name" value="Znf_SWIM"/>
</dbReference>
<evidence type="ECO:0000256" key="1">
    <source>
        <dbReference type="ARBA" id="ARBA00022723"/>
    </source>
</evidence>
<dbReference type="GO" id="GO:0008270">
    <property type="term" value="F:zinc ion binding"/>
    <property type="evidence" value="ECO:0007669"/>
    <property type="project" value="UniProtKB-KW"/>
</dbReference>
<keyword evidence="9" id="KW-1185">Reference proteome</keyword>
<dbReference type="EMBL" id="JALJOV010001413">
    <property type="protein sequence ID" value="KAK9848235.1"/>
    <property type="molecule type" value="Genomic_DNA"/>
</dbReference>
<name>A0AAW1SLR4_9CHLO</name>
<feature type="region of interest" description="Disordered" evidence="5">
    <location>
        <begin position="1"/>
        <end position="67"/>
    </location>
</feature>
<dbReference type="PROSITE" id="PS50966">
    <property type="entry name" value="ZF_SWIM"/>
    <property type="match status" value="1"/>
</dbReference>
<dbReference type="InterPro" id="IPR013083">
    <property type="entry name" value="Znf_RING/FYVE/PHD"/>
</dbReference>
<sequence>MDIVDLTESPALSPQYKGKRRQQTEGSSPQPKKRRTKKDQTEGAGGSKAIKPPKTKPEKRTDAAGRTVRFASAASQKVQERIARAMPGSGHRLFLIDRKLVAPVGSDGGPIEEFNVLGATANVYKVTISRHPSCSCPDHAKGNVCKHLLFVMLRVIRLAETDSLVWQRALLTSEAEQVLGGERSTRMDEAVMAAESVREQYQRMTGKTEAGAAADAAGAKARRAIEGDCPICFEDLQAEGNGAQEPLVFCKECGNNVHKQCFERWTNSKKAAGVPITCVLCRAPWEVPADPGAGDGDKSSYVNLASHSEAHRGASASLEDLYGDRAVWIQANQGLMGRRAAANLWAASQGRM</sequence>
<feature type="domain" description="RING-type" evidence="6">
    <location>
        <begin position="229"/>
        <end position="282"/>
    </location>
</feature>
<dbReference type="PANTHER" id="PTHR21540:SF0">
    <property type="entry name" value="PHD FAMILY PROTEIN"/>
    <property type="match status" value="1"/>
</dbReference>
<protein>
    <recommendedName>
        <fullName evidence="10">Mitogen-activated protein kinase kinase kinase 1</fullName>
    </recommendedName>
</protein>
<dbReference type="PROSITE" id="PS50089">
    <property type="entry name" value="ZF_RING_2"/>
    <property type="match status" value="1"/>
</dbReference>
<evidence type="ECO:0008006" key="10">
    <source>
        <dbReference type="Google" id="ProtNLM"/>
    </source>
</evidence>
<feature type="domain" description="SWIM-type" evidence="7">
    <location>
        <begin position="124"/>
        <end position="156"/>
    </location>
</feature>
<evidence type="ECO:0000313" key="9">
    <source>
        <dbReference type="Proteomes" id="UP001485043"/>
    </source>
</evidence>
<reference evidence="8 9" key="1">
    <citation type="journal article" date="2024" name="Nat. Commun.">
        <title>Phylogenomics reveals the evolutionary origins of lichenization in chlorophyte algae.</title>
        <authorList>
            <person name="Puginier C."/>
            <person name="Libourel C."/>
            <person name="Otte J."/>
            <person name="Skaloud P."/>
            <person name="Haon M."/>
            <person name="Grisel S."/>
            <person name="Petersen M."/>
            <person name="Berrin J.G."/>
            <person name="Delaux P.M."/>
            <person name="Dal Grande F."/>
            <person name="Keller J."/>
        </authorList>
    </citation>
    <scope>NUCLEOTIDE SEQUENCE [LARGE SCALE GENOMIC DNA]</scope>
    <source>
        <strain evidence="8 9">SAG 2523</strain>
    </source>
</reference>
<dbReference type="SMART" id="SM00744">
    <property type="entry name" value="RINGv"/>
    <property type="match status" value="1"/>
</dbReference>
<dbReference type="GO" id="GO:0061630">
    <property type="term" value="F:ubiquitin protein ligase activity"/>
    <property type="evidence" value="ECO:0007669"/>
    <property type="project" value="InterPro"/>
</dbReference>
<dbReference type="SUPFAM" id="SSF57850">
    <property type="entry name" value="RING/U-box"/>
    <property type="match status" value="1"/>
</dbReference>
<dbReference type="CDD" id="cd16494">
    <property type="entry name" value="RING-CH-C4HC3_ZSWM2"/>
    <property type="match status" value="1"/>
</dbReference>
<evidence type="ECO:0000256" key="3">
    <source>
        <dbReference type="ARBA" id="ARBA00022833"/>
    </source>
</evidence>